<gene>
    <name evidence="2" type="ORF">X975_16843</name>
</gene>
<dbReference type="EMBL" id="KK118390">
    <property type="protein sequence ID" value="KFM72870.1"/>
    <property type="molecule type" value="Genomic_DNA"/>
</dbReference>
<feature type="transmembrane region" description="Helical" evidence="1">
    <location>
        <begin position="30"/>
        <end position="54"/>
    </location>
</feature>
<sequence>MYKYLINIYCILCMSLCIVFCVCKSVTIFTFSVICLLMHQTLLTSFFVACLYLVNWCHRSEVCKFFCYVEGAT</sequence>
<evidence type="ECO:0000313" key="3">
    <source>
        <dbReference type="Proteomes" id="UP000054359"/>
    </source>
</evidence>
<protein>
    <submittedName>
        <fullName evidence="2">Uncharacterized protein</fullName>
    </submittedName>
</protein>
<name>A0A087U681_STEMI</name>
<keyword evidence="3" id="KW-1185">Reference proteome</keyword>
<organism evidence="2 3">
    <name type="scientific">Stegodyphus mimosarum</name>
    <name type="common">African social velvet spider</name>
    <dbReference type="NCBI Taxonomy" id="407821"/>
    <lineage>
        <taxon>Eukaryota</taxon>
        <taxon>Metazoa</taxon>
        <taxon>Ecdysozoa</taxon>
        <taxon>Arthropoda</taxon>
        <taxon>Chelicerata</taxon>
        <taxon>Arachnida</taxon>
        <taxon>Araneae</taxon>
        <taxon>Araneomorphae</taxon>
        <taxon>Entelegynae</taxon>
        <taxon>Eresoidea</taxon>
        <taxon>Eresidae</taxon>
        <taxon>Stegodyphus</taxon>
    </lineage>
</organism>
<keyword evidence="1" id="KW-0472">Membrane</keyword>
<evidence type="ECO:0000313" key="2">
    <source>
        <dbReference type="EMBL" id="KFM72870.1"/>
    </source>
</evidence>
<dbReference type="Proteomes" id="UP000054359">
    <property type="component" value="Unassembled WGS sequence"/>
</dbReference>
<feature type="non-terminal residue" evidence="2">
    <location>
        <position position="73"/>
    </location>
</feature>
<proteinExistence type="predicted"/>
<feature type="transmembrane region" description="Helical" evidence="1">
    <location>
        <begin position="6"/>
        <end position="23"/>
    </location>
</feature>
<reference evidence="2 3" key="1">
    <citation type="submission" date="2013-11" db="EMBL/GenBank/DDBJ databases">
        <title>Genome sequencing of Stegodyphus mimosarum.</title>
        <authorList>
            <person name="Bechsgaard J."/>
        </authorList>
    </citation>
    <scope>NUCLEOTIDE SEQUENCE [LARGE SCALE GENOMIC DNA]</scope>
</reference>
<keyword evidence="1" id="KW-1133">Transmembrane helix</keyword>
<keyword evidence="1" id="KW-0812">Transmembrane</keyword>
<evidence type="ECO:0000256" key="1">
    <source>
        <dbReference type="SAM" id="Phobius"/>
    </source>
</evidence>
<accession>A0A087U681</accession>
<dbReference type="AlphaFoldDB" id="A0A087U681"/>